<dbReference type="AlphaFoldDB" id="A0A3N4LYX2"/>
<dbReference type="PROSITE" id="PS50012">
    <property type="entry name" value="RCC1_3"/>
    <property type="match status" value="1"/>
</dbReference>
<sequence length="215" mass="23399">MDWWSGSMVGSYPSLLLHSKDTTTTSTTERELLPLAPLEGLQDLVRLEADPGAWEVAVVDGAGGAYLFGGRSGGEGVGVKDMVAKVQAQEEQEDVILISGPTLLSSVSEEREGTENESEENEKMEVSHDEDDAGVKDVALGSSHLLVLLDSGEVFGIGRAEEGQLGCGVSSREGRGREAWVKIEFERERKVKIEKVWAGAWESWMLVEEEKEFEG</sequence>
<gene>
    <name evidence="3" type="ORF">L211DRAFT_485815</name>
</gene>
<organism evidence="3 4">
    <name type="scientific">Terfezia boudieri ATCC MYA-4762</name>
    <dbReference type="NCBI Taxonomy" id="1051890"/>
    <lineage>
        <taxon>Eukaryota</taxon>
        <taxon>Fungi</taxon>
        <taxon>Dikarya</taxon>
        <taxon>Ascomycota</taxon>
        <taxon>Pezizomycotina</taxon>
        <taxon>Pezizomycetes</taxon>
        <taxon>Pezizales</taxon>
        <taxon>Pezizaceae</taxon>
        <taxon>Terfezia</taxon>
    </lineage>
</organism>
<dbReference type="Pfam" id="PF13540">
    <property type="entry name" value="RCC1_2"/>
    <property type="match status" value="1"/>
</dbReference>
<dbReference type="EMBL" id="ML121530">
    <property type="protein sequence ID" value="RPB28104.1"/>
    <property type="molecule type" value="Genomic_DNA"/>
</dbReference>
<dbReference type="Proteomes" id="UP000267821">
    <property type="component" value="Unassembled WGS sequence"/>
</dbReference>
<evidence type="ECO:0008006" key="5">
    <source>
        <dbReference type="Google" id="ProtNLM"/>
    </source>
</evidence>
<evidence type="ECO:0000256" key="2">
    <source>
        <dbReference type="SAM" id="MobiDB-lite"/>
    </source>
</evidence>
<feature type="repeat" description="RCC1" evidence="1">
    <location>
        <begin position="152"/>
        <end position="209"/>
    </location>
</feature>
<protein>
    <recommendedName>
        <fullName evidence="5">RCC1/BLIP-II protein</fullName>
    </recommendedName>
</protein>
<accession>A0A3N4LYX2</accession>
<dbReference type="Gene3D" id="2.130.10.30">
    <property type="entry name" value="Regulator of chromosome condensation 1/beta-lactamase-inhibitor protein II"/>
    <property type="match status" value="1"/>
</dbReference>
<dbReference type="InterPro" id="IPR009091">
    <property type="entry name" value="RCC1/BLIP-II"/>
</dbReference>
<evidence type="ECO:0000256" key="1">
    <source>
        <dbReference type="PROSITE-ProRule" id="PRU00235"/>
    </source>
</evidence>
<reference evidence="3 4" key="1">
    <citation type="journal article" date="2018" name="Nat. Ecol. Evol.">
        <title>Pezizomycetes genomes reveal the molecular basis of ectomycorrhizal truffle lifestyle.</title>
        <authorList>
            <person name="Murat C."/>
            <person name="Payen T."/>
            <person name="Noel B."/>
            <person name="Kuo A."/>
            <person name="Morin E."/>
            <person name="Chen J."/>
            <person name="Kohler A."/>
            <person name="Krizsan K."/>
            <person name="Balestrini R."/>
            <person name="Da Silva C."/>
            <person name="Montanini B."/>
            <person name="Hainaut M."/>
            <person name="Levati E."/>
            <person name="Barry K.W."/>
            <person name="Belfiori B."/>
            <person name="Cichocki N."/>
            <person name="Clum A."/>
            <person name="Dockter R.B."/>
            <person name="Fauchery L."/>
            <person name="Guy J."/>
            <person name="Iotti M."/>
            <person name="Le Tacon F."/>
            <person name="Lindquist E.A."/>
            <person name="Lipzen A."/>
            <person name="Malagnac F."/>
            <person name="Mello A."/>
            <person name="Molinier V."/>
            <person name="Miyauchi S."/>
            <person name="Poulain J."/>
            <person name="Riccioni C."/>
            <person name="Rubini A."/>
            <person name="Sitrit Y."/>
            <person name="Splivallo R."/>
            <person name="Traeger S."/>
            <person name="Wang M."/>
            <person name="Zifcakova L."/>
            <person name="Wipf D."/>
            <person name="Zambonelli A."/>
            <person name="Paolocci F."/>
            <person name="Nowrousian M."/>
            <person name="Ottonello S."/>
            <person name="Baldrian P."/>
            <person name="Spatafora J.W."/>
            <person name="Henrissat B."/>
            <person name="Nagy L.G."/>
            <person name="Aury J.M."/>
            <person name="Wincker P."/>
            <person name="Grigoriev I.V."/>
            <person name="Bonfante P."/>
            <person name="Martin F.M."/>
        </authorList>
    </citation>
    <scope>NUCLEOTIDE SEQUENCE [LARGE SCALE GENOMIC DNA]</scope>
    <source>
        <strain evidence="3 4">ATCC MYA-4762</strain>
    </source>
</reference>
<feature type="region of interest" description="Disordered" evidence="2">
    <location>
        <begin position="106"/>
        <end position="130"/>
    </location>
</feature>
<dbReference type="SUPFAM" id="SSF50985">
    <property type="entry name" value="RCC1/BLIP-II"/>
    <property type="match status" value="1"/>
</dbReference>
<keyword evidence="4" id="KW-1185">Reference proteome</keyword>
<evidence type="ECO:0000313" key="4">
    <source>
        <dbReference type="Proteomes" id="UP000267821"/>
    </source>
</evidence>
<evidence type="ECO:0000313" key="3">
    <source>
        <dbReference type="EMBL" id="RPB28104.1"/>
    </source>
</evidence>
<dbReference type="InParanoid" id="A0A3N4LYX2"/>
<dbReference type="OrthoDB" id="5370059at2759"/>
<proteinExistence type="predicted"/>
<dbReference type="InterPro" id="IPR000408">
    <property type="entry name" value="Reg_chr_condens"/>
</dbReference>
<name>A0A3N4LYX2_9PEZI</name>